<dbReference type="EMBL" id="UZAH01028832">
    <property type="protein sequence ID" value="VDP02635.1"/>
    <property type="molecule type" value="Genomic_DNA"/>
</dbReference>
<protein>
    <submittedName>
        <fullName evidence="3">GC-rich sequence DNA-binding factor</fullName>
    </submittedName>
</protein>
<reference evidence="1 2" key="1">
    <citation type="submission" date="2018-11" db="EMBL/GenBank/DDBJ databases">
        <authorList>
            <consortium name="Pathogen Informatics"/>
        </authorList>
    </citation>
    <scope>NUCLEOTIDE SEQUENCE [LARGE SCALE GENOMIC DNA]</scope>
</reference>
<dbReference type="WBParaSite" id="HPBE_0001539501-mRNA-1">
    <property type="protein sequence ID" value="HPBE_0001539501-mRNA-1"/>
    <property type="gene ID" value="HPBE_0001539501"/>
</dbReference>
<keyword evidence="2" id="KW-1185">Reference proteome</keyword>
<evidence type="ECO:0000313" key="1">
    <source>
        <dbReference type="EMBL" id="VDP02635.1"/>
    </source>
</evidence>
<dbReference type="GO" id="GO:0007186">
    <property type="term" value="P:G protein-coupled receptor signaling pathway"/>
    <property type="evidence" value="ECO:0007669"/>
    <property type="project" value="TreeGrafter"/>
</dbReference>
<dbReference type="GO" id="GO:0005737">
    <property type="term" value="C:cytoplasm"/>
    <property type="evidence" value="ECO:0007669"/>
    <property type="project" value="TreeGrafter"/>
</dbReference>
<sequence>MSHVSAVDDEVKYMLERTQTSSISEDDSDMEVETEAPPLEQLVGWDVIRHLKPKEKKRQEVINGTVRA</sequence>
<dbReference type="PANTHER" id="PTHR45872:SF2">
    <property type="entry name" value="RHO GUANINE NUCLEOTIDE EXCHANGE FACTOR 2, ISOFORM D"/>
    <property type="match status" value="1"/>
</dbReference>
<organism evidence="2 3">
    <name type="scientific">Heligmosomoides polygyrus</name>
    <name type="common">Parasitic roundworm</name>
    <dbReference type="NCBI Taxonomy" id="6339"/>
    <lineage>
        <taxon>Eukaryota</taxon>
        <taxon>Metazoa</taxon>
        <taxon>Ecdysozoa</taxon>
        <taxon>Nematoda</taxon>
        <taxon>Chromadorea</taxon>
        <taxon>Rhabditida</taxon>
        <taxon>Rhabditina</taxon>
        <taxon>Rhabditomorpha</taxon>
        <taxon>Strongyloidea</taxon>
        <taxon>Heligmosomidae</taxon>
        <taxon>Heligmosomoides</taxon>
    </lineage>
</organism>
<dbReference type="GO" id="GO:0001664">
    <property type="term" value="F:G protein-coupled receptor binding"/>
    <property type="evidence" value="ECO:0007669"/>
    <property type="project" value="TreeGrafter"/>
</dbReference>
<dbReference type="Proteomes" id="UP000050761">
    <property type="component" value="Unassembled WGS sequence"/>
</dbReference>
<dbReference type="AlphaFoldDB" id="A0A183G295"/>
<evidence type="ECO:0000313" key="2">
    <source>
        <dbReference type="Proteomes" id="UP000050761"/>
    </source>
</evidence>
<dbReference type="GO" id="GO:0005085">
    <property type="term" value="F:guanyl-nucleotide exchange factor activity"/>
    <property type="evidence" value="ECO:0007669"/>
    <property type="project" value="TreeGrafter"/>
</dbReference>
<reference evidence="3" key="2">
    <citation type="submission" date="2019-09" db="UniProtKB">
        <authorList>
            <consortium name="WormBaseParasite"/>
        </authorList>
    </citation>
    <scope>IDENTIFICATION</scope>
</reference>
<dbReference type="OrthoDB" id="2272012at2759"/>
<name>A0A183G295_HELPZ</name>
<evidence type="ECO:0000313" key="3">
    <source>
        <dbReference type="WBParaSite" id="HPBE_0001539501-mRNA-1"/>
    </source>
</evidence>
<accession>A0A183G295</accession>
<dbReference type="PANTHER" id="PTHR45872">
    <property type="entry name" value="RHO GUANINE NUCLEOTIDE EXCHANGE FACTOR 2, ISOFORM D"/>
    <property type="match status" value="1"/>
</dbReference>
<proteinExistence type="predicted"/>
<accession>A0A3P8B723</accession>
<gene>
    <name evidence="1" type="ORF">HPBE_LOCUS15394</name>
</gene>